<reference evidence="13" key="1">
    <citation type="submission" date="2025-08" db="UniProtKB">
        <authorList>
            <consortium name="RefSeq"/>
        </authorList>
    </citation>
    <scope>IDENTIFICATION</scope>
</reference>
<sequence>MLRAITQSVHGQLVNRIHVRLEEFWKATVIMIDARRIAGCCGKVTTAPLDRVKILLQAHHQYYNHLGVWSSLAKVVEHEGVRGLYRGNGAMMVRTFPYGAIQFVTYDWFKKKTKQKLLSGSLAGVIAVLFTYPLDMVRARLAYQVQGECLYRGILHTCRSIWHEEGQLRALYRGVGPTLLGMVPYAGAAFYSYEMGKAYVLVKGPLYLSKPSPANLQERVLTAQANLFIGGFAGAFAQTIVYPLDVGRRLMQLGAMVPNANPSSSCLETLVLVYTERGTQGLFRGVSINYLRAIPAAAVSFTLYEHLKQYLNIHSDER</sequence>
<dbReference type="PROSITE" id="PS50920">
    <property type="entry name" value="SOLCAR"/>
    <property type="match status" value="3"/>
</dbReference>
<dbReference type="GO" id="GO:0055085">
    <property type="term" value="P:transmembrane transport"/>
    <property type="evidence" value="ECO:0007669"/>
    <property type="project" value="InterPro"/>
</dbReference>
<feature type="repeat" description="Solcar" evidence="9">
    <location>
        <begin position="26"/>
        <end position="112"/>
    </location>
</feature>
<keyword evidence="5" id="KW-0677">Repeat</keyword>
<comment type="subcellular location">
    <subcellularLocation>
        <location evidence="1">Mitochondrion inner membrane</location>
        <topology evidence="1">Multi-pass membrane protein</topology>
    </subcellularLocation>
</comment>
<evidence type="ECO:0000256" key="6">
    <source>
        <dbReference type="ARBA" id="ARBA00022792"/>
    </source>
</evidence>
<protein>
    <submittedName>
        <fullName evidence="13">Graves disease carrier protein-like isoform X1</fullName>
    </submittedName>
</protein>
<feature type="repeat" description="Solcar" evidence="9">
    <location>
        <begin position="221"/>
        <end position="310"/>
    </location>
</feature>
<evidence type="ECO:0000256" key="10">
    <source>
        <dbReference type="RuleBase" id="RU000488"/>
    </source>
</evidence>
<dbReference type="PRINTS" id="PR00926">
    <property type="entry name" value="MITOCARRIER"/>
</dbReference>
<dbReference type="InterPro" id="IPR002067">
    <property type="entry name" value="MCP"/>
</dbReference>
<keyword evidence="12" id="KW-1185">Reference proteome</keyword>
<dbReference type="PANTHER" id="PTHR24089">
    <property type="entry name" value="SOLUTE CARRIER FAMILY 25"/>
    <property type="match status" value="1"/>
</dbReference>
<keyword evidence="8 9" id="KW-0472">Membrane</keyword>
<dbReference type="Proteomes" id="UP000694845">
    <property type="component" value="Unplaced"/>
</dbReference>
<evidence type="ECO:0000256" key="5">
    <source>
        <dbReference type="ARBA" id="ARBA00022737"/>
    </source>
</evidence>
<feature type="repeat" description="Solcar" evidence="9">
    <location>
        <begin position="115"/>
        <end position="199"/>
    </location>
</feature>
<dbReference type="PRINTS" id="PR00928">
    <property type="entry name" value="GRAVESDC"/>
</dbReference>
<evidence type="ECO:0000313" key="13">
    <source>
        <dbReference type="RefSeq" id="XP_022080108.1"/>
    </source>
</evidence>
<name>A0A8B7XH32_ACAPL</name>
<keyword evidence="7" id="KW-0496">Mitochondrion</keyword>
<evidence type="ECO:0000256" key="9">
    <source>
        <dbReference type="PROSITE-ProRule" id="PRU00282"/>
    </source>
</evidence>
<evidence type="ECO:0000256" key="1">
    <source>
        <dbReference type="ARBA" id="ARBA00004448"/>
    </source>
</evidence>
<accession>A0A8B7XH32</accession>
<dbReference type="KEGG" id="aplc:110973531"/>
<dbReference type="AlphaFoldDB" id="A0A8B7XH32"/>
<comment type="similarity">
    <text evidence="2 10">Belongs to the mitochondrial carrier (TC 2.A.29) family.</text>
</comment>
<dbReference type="RefSeq" id="XP_022080108.1">
    <property type="nucleotide sequence ID" value="XM_022224416.1"/>
</dbReference>
<gene>
    <name evidence="13" type="primary">LOC110973531</name>
</gene>
<dbReference type="OrthoDB" id="270584at2759"/>
<evidence type="ECO:0000256" key="11">
    <source>
        <dbReference type="SAM" id="Phobius"/>
    </source>
</evidence>
<evidence type="ECO:0000256" key="8">
    <source>
        <dbReference type="ARBA" id="ARBA00023136"/>
    </source>
</evidence>
<evidence type="ECO:0000256" key="2">
    <source>
        <dbReference type="ARBA" id="ARBA00006375"/>
    </source>
</evidence>
<dbReference type="SUPFAM" id="SSF103506">
    <property type="entry name" value="Mitochondrial carrier"/>
    <property type="match status" value="1"/>
</dbReference>
<dbReference type="Gene3D" id="1.50.40.10">
    <property type="entry name" value="Mitochondrial carrier domain"/>
    <property type="match status" value="1"/>
</dbReference>
<dbReference type="Pfam" id="PF00153">
    <property type="entry name" value="Mito_carr"/>
    <property type="match status" value="3"/>
</dbReference>
<proteinExistence type="inferred from homology"/>
<evidence type="ECO:0000256" key="4">
    <source>
        <dbReference type="ARBA" id="ARBA00022692"/>
    </source>
</evidence>
<organism evidence="12 13">
    <name type="scientific">Acanthaster planci</name>
    <name type="common">Crown-of-thorns starfish</name>
    <dbReference type="NCBI Taxonomy" id="133434"/>
    <lineage>
        <taxon>Eukaryota</taxon>
        <taxon>Metazoa</taxon>
        <taxon>Echinodermata</taxon>
        <taxon>Eleutherozoa</taxon>
        <taxon>Asterozoa</taxon>
        <taxon>Asteroidea</taxon>
        <taxon>Valvatacea</taxon>
        <taxon>Valvatida</taxon>
        <taxon>Acanthasteridae</taxon>
        <taxon>Acanthaster</taxon>
    </lineage>
</organism>
<feature type="transmembrane region" description="Helical" evidence="11">
    <location>
        <begin position="117"/>
        <end position="134"/>
    </location>
</feature>
<dbReference type="GO" id="GO:0005743">
    <property type="term" value="C:mitochondrial inner membrane"/>
    <property type="evidence" value="ECO:0007669"/>
    <property type="project" value="UniProtKB-SubCell"/>
</dbReference>
<dbReference type="GeneID" id="110973531"/>
<evidence type="ECO:0000256" key="3">
    <source>
        <dbReference type="ARBA" id="ARBA00022448"/>
    </source>
</evidence>
<keyword evidence="6" id="KW-0999">Mitochondrion inner membrane</keyword>
<dbReference type="InterPro" id="IPR023395">
    <property type="entry name" value="MCP_dom_sf"/>
</dbReference>
<dbReference type="InterPro" id="IPR018108">
    <property type="entry name" value="MCP_transmembrane"/>
</dbReference>
<keyword evidence="3 10" id="KW-0813">Transport</keyword>
<keyword evidence="11" id="KW-1133">Transmembrane helix</keyword>
<evidence type="ECO:0000313" key="12">
    <source>
        <dbReference type="Proteomes" id="UP000694845"/>
    </source>
</evidence>
<evidence type="ECO:0000256" key="7">
    <source>
        <dbReference type="ARBA" id="ARBA00023128"/>
    </source>
</evidence>
<dbReference type="InterPro" id="IPR002167">
    <property type="entry name" value="GDC-like"/>
</dbReference>
<dbReference type="CTD" id="8034"/>
<keyword evidence="4 9" id="KW-0812">Transmembrane</keyword>